<evidence type="ECO:0000313" key="2">
    <source>
        <dbReference type="EMBL" id="MBA4653250.1"/>
    </source>
</evidence>
<organism evidence="2">
    <name type="scientific">Opuntia streptacantha</name>
    <name type="common">Prickly pear cactus</name>
    <name type="synonym">Opuntia cardona</name>
    <dbReference type="NCBI Taxonomy" id="393608"/>
    <lineage>
        <taxon>Eukaryota</taxon>
        <taxon>Viridiplantae</taxon>
        <taxon>Streptophyta</taxon>
        <taxon>Embryophyta</taxon>
        <taxon>Tracheophyta</taxon>
        <taxon>Spermatophyta</taxon>
        <taxon>Magnoliopsida</taxon>
        <taxon>eudicotyledons</taxon>
        <taxon>Gunneridae</taxon>
        <taxon>Pentapetalae</taxon>
        <taxon>Caryophyllales</taxon>
        <taxon>Cactineae</taxon>
        <taxon>Cactaceae</taxon>
        <taxon>Opuntioideae</taxon>
        <taxon>Opuntia</taxon>
    </lineage>
</organism>
<dbReference type="AlphaFoldDB" id="A0A7C8ZXT0"/>
<keyword evidence="1" id="KW-0472">Membrane</keyword>
<dbReference type="EMBL" id="GISG01178161">
    <property type="protein sequence ID" value="MBA4653250.1"/>
    <property type="molecule type" value="Transcribed_RNA"/>
</dbReference>
<feature type="transmembrane region" description="Helical" evidence="1">
    <location>
        <begin position="41"/>
        <end position="61"/>
    </location>
</feature>
<name>A0A7C8ZXT0_OPUST</name>
<evidence type="ECO:0000256" key="1">
    <source>
        <dbReference type="SAM" id="Phobius"/>
    </source>
</evidence>
<sequence>MMVIVPLPWVWIRVRATTSLPERPGPWGDTPGRQAKTPTGCLRGLLGGIKILLFMSFNVMSPSSPPGFTSPKGYTIFLAVPLPAVLAVITAFLLLILSLSLRSTIILH</sequence>
<protein>
    <submittedName>
        <fullName evidence="2">Uncharacterized protein</fullName>
    </submittedName>
</protein>
<accession>A0A7C8ZXT0</accession>
<feature type="transmembrane region" description="Helical" evidence="1">
    <location>
        <begin position="73"/>
        <end position="97"/>
    </location>
</feature>
<proteinExistence type="predicted"/>
<keyword evidence="1" id="KW-1133">Transmembrane helix</keyword>
<reference evidence="2" key="2">
    <citation type="submission" date="2020-07" db="EMBL/GenBank/DDBJ databases">
        <authorList>
            <person name="Vera ALvarez R."/>
            <person name="Arias-Moreno D.M."/>
            <person name="Jimenez-Jacinto V."/>
            <person name="Jimenez-Bremont J.F."/>
            <person name="Swaminathan K."/>
            <person name="Moose S.P."/>
            <person name="Guerrero-Gonzalez M.L."/>
            <person name="Marino-Ramirez L."/>
            <person name="Landsman D."/>
            <person name="Rodriguez-Kessler M."/>
            <person name="Delgado-Sanchez P."/>
        </authorList>
    </citation>
    <scope>NUCLEOTIDE SEQUENCE</scope>
    <source>
        <tissue evidence="2">Cladode</tissue>
    </source>
</reference>
<reference evidence="2" key="1">
    <citation type="journal article" date="2013" name="J. Plant Res.">
        <title>Effect of fungi and light on seed germination of three Opuntia species from semiarid lands of central Mexico.</title>
        <authorList>
            <person name="Delgado-Sanchez P."/>
            <person name="Jimenez-Bremont J.F."/>
            <person name="Guerrero-Gonzalez Mde L."/>
            <person name="Flores J."/>
        </authorList>
    </citation>
    <scope>NUCLEOTIDE SEQUENCE</scope>
    <source>
        <tissue evidence="2">Cladode</tissue>
    </source>
</reference>
<keyword evidence="1" id="KW-0812">Transmembrane</keyword>